<dbReference type="Pfam" id="PF13517">
    <property type="entry name" value="FG-GAP_3"/>
    <property type="match status" value="1"/>
</dbReference>
<evidence type="ECO:0000313" key="6">
    <source>
        <dbReference type="EMBL" id="CCG06106.1"/>
    </source>
</evidence>
<dbReference type="PANTHER" id="PTHR46769:SF2">
    <property type="entry name" value="FIBROCYSTIN-L ISOFORM 2 PRECURSOR-RELATED"/>
    <property type="match status" value="1"/>
</dbReference>
<evidence type="ECO:0000256" key="1">
    <source>
        <dbReference type="ARBA" id="ARBA00004236"/>
    </source>
</evidence>
<dbReference type="InterPro" id="IPR055401">
    <property type="entry name" value="CEMIP_beta-hel_dom"/>
</dbReference>
<dbReference type="InterPro" id="IPR011050">
    <property type="entry name" value="Pectin_lyase_fold/virulence"/>
</dbReference>
<feature type="domain" description="G8" evidence="5">
    <location>
        <begin position="213"/>
        <end position="327"/>
    </location>
</feature>
<keyword evidence="2" id="KW-1003">Cell membrane</keyword>
<proteinExistence type="predicted"/>
<dbReference type="Gene3D" id="2.160.20.10">
    <property type="entry name" value="Single-stranded right-handed beta-helix, Pectin lyase-like"/>
    <property type="match status" value="1"/>
</dbReference>
<dbReference type="InterPro" id="IPR028994">
    <property type="entry name" value="Integrin_alpha_N"/>
</dbReference>
<protein>
    <submittedName>
        <fullName evidence="6">Putative transmembrane protein</fullName>
    </submittedName>
</protein>
<organism evidence="6">
    <name type="scientific">Hahella chejuensis</name>
    <dbReference type="NCBI Taxonomy" id="158327"/>
    <lineage>
        <taxon>Bacteria</taxon>
        <taxon>Pseudomonadati</taxon>
        <taxon>Pseudomonadota</taxon>
        <taxon>Gammaproteobacteria</taxon>
        <taxon>Oceanospirillales</taxon>
        <taxon>Hahellaceae</taxon>
        <taxon>Hahella</taxon>
    </lineage>
</organism>
<dbReference type="Gene3D" id="2.130.10.130">
    <property type="entry name" value="Integrin alpha, N-terminal"/>
    <property type="match status" value="1"/>
</dbReference>
<dbReference type="SMART" id="SM01225">
    <property type="entry name" value="G8"/>
    <property type="match status" value="1"/>
</dbReference>
<name>W6JR71_9GAMM</name>
<dbReference type="InterPro" id="IPR012334">
    <property type="entry name" value="Pectin_lyas_fold"/>
</dbReference>
<keyword evidence="2" id="KW-0472">Membrane</keyword>
<dbReference type="GO" id="GO:0005886">
    <property type="term" value="C:plasma membrane"/>
    <property type="evidence" value="ECO:0007669"/>
    <property type="project" value="UniProtKB-SubCell"/>
</dbReference>
<sequence length="1289" mass="140798">MNLGETNIHTDGPARGSVLKRKGALSVLTTVAALTFCQSAMAVTAVSEGVMTPIGESGFETPDVPSGGYQYLPRGGEWAFADGAGITENGSAFTSCNPATPQGQQALFIQQTGQVQKTITIPNAGVYRVNLRGAQRGCINSPQGQTLRVSLAGSQIGRIRPQDSNYRLYHSTAMWLEPGKYQLLLSGLNASGDNTAFVDDVQLEKLPVWSEASSWLENSVPGPGEEVYIPAGATMVLDNLNAANVIINEGILTAPVNRDFTLDVAEIHVMAGGVLELGREEAPFNGQGVITLLGDNPAAESKLIHAMNGGRIEMHGQPQRSWTQLGASAAIGDNSITLKESVNWRAGDRIVIASSDFDMNHAEEFTIVSISGDRKTLTLNDRLAYNHFGKLQQYSDNGQSWTLDERAEVGLLSRNLRIQGDADSDRTAYGGNIMVMRGAFGRLSNVELTRMGQRRKLGRYPFHWHLAGNAAGQYIRSSSIHHTYNRAITIHGTNNASVENNVCYDNLGHAVFMEDGNETGNRIVGNLGMVTRKPAPEYALLPSDFTNGRLRNASGPSTFWITNPNNIVQNNHAAGSDGSGFWFAFHQNPNSPVFQQGLNPNVQNLPAGAIDNNTAHSSFHGWLLGMAPTPNDASQTPNLNNDYMPQQEPVINGLTVYKNYLGMYSRVGGNRGKSTYNDLIVADNYEGEASTWVTDYNRVLWVGASENYEPVAPLGLSASSGVIGMAIGHILYDGPVRIRDSHFTGFERDNFTLFDQWGANIKYSGHSLHNTTVSPGSYQVRYRNDYIGPVWFNGAIYDVDGTLTGQPMTAITQDHPMLVDGNSSRIRDGLSGMESRRRFAYVEVRPSDEIWLPPAPLVSRRRQDSTFFRSDGARYTESRKEIEGVSLLPMVDGAYNYAYIYHDQIPSITRFDYHSMSSGEYVTLELPGVAPNVYVYLGTPAGQYGFSGPLIQLGSVGAWAALRAFDGNAWAYENGSLFVRFKAPAGADFRNPGELGSIFVCLNSGCAQGANRPLAPNVYVLNKQGGARTSFQKLLRSKSFISTAAQNSALEATNEAWQFDMTDWDRDGYMDIAGFKKRNTGTGTTEVHIMDGKSGLQRFIFQSGTALGYMNVNDHMAIRDYNGDGQPDIWAIMHNTTGSGRTEVHVLDGRNPQNFLLHDATGLGLRPNSSDEFLVSDYDRDGRPDLWYIAKRGGSNRTEVHILSAQSGYDNFIVHSATALHVTDDNWSFRVADFNGDGAPDLIGFKRNGVNSTEIHVLNGANNFQNFLFQSATELPKGSANNVYLISDR</sequence>
<dbReference type="PANTHER" id="PTHR46769">
    <property type="entry name" value="POLYCYSTIC KIDNEY AND HEPATIC DISEASE 1 (AUTOSOMAL RECESSIVE)-LIKE 1"/>
    <property type="match status" value="1"/>
</dbReference>
<dbReference type="Pfam" id="PF10162">
    <property type="entry name" value="G8"/>
    <property type="match status" value="1"/>
</dbReference>
<reference evidence="6" key="1">
    <citation type="submission" date="2012-02" db="EMBL/GenBank/DDBJ databases">
        <title>Chejuenolide biosynthetic gene cluster.</title>
        <authorList>
            <person name="Han J.W."/>
            <person name="Ng B.G."/>
            <person name="Kim B.S."/>
        </authorList>
    </citation>
    <scope>NUCLEOTIDE SEQUENCE</scope>
    <source>
        <strain evidence="6">MB-1084</strain>
    </source>
</reference>
<keyword evidence="3" id="KW-0732">Signal</keyword>
<evidence type="ECO:0000256" key="4">
    <source>
        <dbReference type="ARBA" id="ARBA00023180"/>
    </source>
</evidence>
<dbReference type="Pfam" id="PF24606">
    <property type="entry name" value="CEMIP_beta-hel"/>
    <property type="match status" value="1"/>
</dbReference>
<dbReference type="SUPFAM" id="SSF69318">
    <property type="entry name" value="Integrin alpha N-terminal domain"/>
    <property type="match status" value="1"/>
</dbReference>
<keyword evidence="6" id="KW-0812">Transmembrane</keyword>
<dbReference type="InterPro" id="IPR019316">
    <property type="entry name" value="G8_domain"/>
</dbReference>
<evidence type="ECO:0000256" key="3">
    <source>
        <dbReference type="ARBA" id="ARBA00022729"/>
    </source>
</evidence>
<keyword evidence="4" id="KW-0325">Glycoprotein</keyword>
<dbReference type="SUPFAM" id="SSF51126">
    <property type="entry name" value="Pectin lyase-like"/>
    <property type="match status" value="1"/>
</dbReference>
<dbReference type="InterPro" id="IPR052387">
    <property type="entry name" value="Fibrocystin"/>
</dbReference>
<comment type="subcellular location">
    <subcellularLocation>
        <location evidence="1">Cell membrane</location>
    </subcellularLocation>
</comment>
<accession>W6JR71</accession>
<dbReference type="EMBL" id="HE664023">
    <property type="protein sequence ID" value="CCG06106.1"/>
    <property type="molecule type" value="Genomic_DNA"/>
</dbReference>
<dbReference type="PROSITE" id="PS51484">
    <property type="entry name" value="G8"/>
    <property type="match status" value="1"/>
</dbReference>
<dbReference type="InterPro" id="IPR013517">
    <property type="entry name" value="FG-GAP"/>
</dbReference>
<evidence type="ECO:0000256" key="2">
    <source>
        <dbReference type="ARBA" id="ARBA00022475"/>
    </source>
</evidence>
<evidence type="ECO:0000259" key="5">
    <source>
        <dbReference type="PROSITE" id="PS51484"/>
    </source>
</evidence>